<evidence type="ECO:0000313" key="2">
    <source>
        <dbReference type="EMBL" id="KYN20805.1"/>
    </source>
</evidence>
<proteinExistence type="predicted"/>
<sequence length="135" mass="15432">MPFSRYDSTILLCGHGSHETMTVNVNGRRHLASPWRCEASFHLLAPTHVAPLLSSSLCLVTFCFCRVTSPKEEERERERKHRARYTRCVLDFDVLPFEMFDNIFVGSSAVFPNRPGPVEHKTKGGYDTNKMEKKA</sequence>
<keyword evidence="3" id="KW-1185">Reference proteome</keyword>
<organism evidence="2 3">
    <name type="scientific">Trachymyrmex cornetzi</name>
    <dbReference type="NCBI Taxonomy" id="471704"/>
    <lineage>
        <taxon>Eukaryota</taxon>
        <taxon>Metazoa</taxon>
        <taxon>Ecdysozoa</taxon>
        <taxon>Arthropoda</taxon>
        <taxon>Hexapoda</taxon>
        <taxon>Insecta</taxon>
        <taxon>Pterygota</taxon>
        <taxon>Neoptera</taxon>
        <taxon>Endopterygota</taxon>
        <taxon>Hymenoptera</taxon>
        <taxon>Apocrita</taxon>
        <taxon>Aculeata</taxon>
        <taxon>Formicoidea</taxon>
        <taxon>Formicidae</taxon>
        <taxon>Myrmicinae</taxon>
        <taxon>Trachymyrmex</taxon>
    </lineage>
</organism>
<name>A0A195E6H7_9HYME</name>
<dbReference type="Proteomes" id="UP000078492">
    <property type="component" value="Unassembled WGS sequence"/>
</dbReference>
<feature type="region of interest" description="Disordered" evidence="1">
    <location>
        <begin position="116"/>
        <end position="135"/>
    </location>
</feature>
<protein>
    <submittedName>
        <fullName evidence="2">Uncharacterized protein</fullName>
    </submittedName>
</protein>
<gene>
    <name evidence="2" type="ORF">ALC57_06711</name>
</gene>
<evidence type="ECO:0000313" key="3">
    <source>
        <dbReference type="Proteomes" id="UP000078492"/>
    </source>
</evidence>
<feature type="compositionally biased region" description="Basic and acidic residues" evidence="1">
    <location>
        <begin position="117"/>
        <end position="135"/>
    </location>
</feature>
<dbReference type="AlphaFoldDB" id="A0A195E6H7"/>
<evidence type="ECO:0000256" key="1">
    <source>
        <dbReference type="SAM" id="MobiDB-lite"/>
    </source>
</evidence>
<reference evidence="2 3" key="1">
    <citation type="submission" date="2015-09" db="EMBL/GenBank/DDBJ databases">
        <title>Trachymyrmex cornetzi WGS genome.</title>
        <authorList>
            <person name="Nygaard S."/>
            <person name="Hu H."/>
            <person name="Boomsma J."/>
            <person name="Zhang G."/>
        </authorList>
    </citation>
    <scope>NUCLEOTIDE SEQUENCE [LARGE SCALE GENOMIC DNA]</scope>
    <source>
        <strain evidence="2">Tcor2-1</strain>
        <tissue evidence="2">Whole body</tissue>
    </source>
</reference>
<accession>A0A195E6H7</accession>
<dbReference type="EMBL" id="KQ979568">
    <property type="protein sequence ID" value="KYN20805.1"/>
    <property type="molecule type" value="Genomic_DNA"/>
</dbReference>